<keyword evidence="2" id="KW-0539">Nucleus</keyword>
<dbReference type="GO" id="GO:0045944">
    <property type="term" value="P:positive regulation of transcription by RNA polymerase II"/>
    <property type="evidence" value="ECO:0007669"/>
    <property type="project" value="TreeGrafter"/>
</dbReference>
<organism evidence="3 4">
    <name type="scientific">Anthostomella pinea</name>
    <dbReference type="NCBI Taxonomy" id="933095"/>
    <lineage>
        <taxon>Eukaryota</taxon>
        <taxon>Fungi</taxon>
        <taxon>Dikarya</taxon>
        <taxon>Ascomycota</taxon>
        <taxon>Pezizomycotina</taxon>
        <taxon>Sordariomycetes</taxon>
        <taxon>Xylariomycetidae</taxon>
        <taxon>Xylariales</taxon>
        <taxon>Xylariaceae</taxon>
        <taxon>Anthostomella</taxon>
    </lineage>
</organism>
<dbReference type="Pfam" id="PF11951">
    <property type="entry name" value="Fungal_trans_2"/>
    <property type="match status" value="1"/>
</dbReference>
<sequence length="523" mass="59328">MPVAPTPSAAFDAVAPFSDRPRARPVANHPARLICLETFAVCPAYDGRVVTKTACYHRNLSRECLGYGIRLAWPDQPDGRRRLSRIPNQLIHPDHHTVDSAHYGKQFLNTTYGDLALARNDIPLNGLCFIRRQPRPARSIPLIPDFEERESHLISYYHHNLSRMISTIDVNNGFRDDLLPMALSTLGKASHGLRNAMLAVSAFHLWGSKYALSYKAEAIRSLSSSLSTESVGITETQLATSMMLCVYNVFDETEGNWSLHLYGAQNILHQLASIHGGGLAYRFLYTWFLYHEILGGFSQPLQQWPEGPASLRLLRDASFDRSIIIGSLGCSVEVMEIIAYVNGLRANELRGEPVTLSGEERAQKADEFHAYESKIATLVQRLDPVHASSLPQQEQTKTHITAELYRIATFLYLQRTCTSPQTQEYRSAYLEQAFQILGRLDVCTSPWPLFVIACETETDDQRIEVLRTLDRMDERRHIGNVFVLRNIIESFWKQRDLLADTGRAANLKWWDIIDLRIASPWFI</sequence>
<name>A0AAI8VDF9_9PEZI</name>
<dbReference type="Proteomes" id="UP001295740">
    <property type="component" value="Unassembled WGS sequence"/>
</dbReference>
<gene>
    <name evidence="3" type="ORF">KHLLAP_LOCUS2843</name>
</gene>
<dbReference type="PANTHER" id="PTHR37534:SF49">
    <property type="entry name" value="LYSINE BIOSYNTHESIS REGULATORY PROTEIN LYS14"/>
    <property type="match status" value="1"/>
</dbReference>
<evidence type="ECO:0000313" key="4">
    <source>
        <dbReference type="Proteomes" id="UP001295740"/>
    </source>
</evidence>
<comment type="caution">
    <text evidence="3">The sequence shown here is derived from an EMBL/GenBank/DDBJ whole genome shotgun (WGS) entry which is preliminary data.</text>
</comment>
<keyword evidence="4" id="KW-1185">Reference proteome</keyword>
<dbReference type="PANTHER" id="PTHR37534">
    <property type="entry name" value="TRANSCRIPTIONAL ACTIVATOR PROTEIN UGA3"/>
    <property type="match status" value="1"/>
</dbReference>
<comment type="subcellular location">
    <subcellularLocation>
        <location evidence="1">Nucleus</location>
    </subcellularLocation>
</comment>
<dbReference type="GO" id="GO:0000976">
    <property type="term" value="F:transcription cis-regulatory region binding"/>
    <property type="evidence" value="ECO:0007669"/>
    <property type="project" value="TreeGrafter"/>
</dbReference>
<dbReference type="AlphaFoldDB" id="A0AAI8VDF9"/>
<dbReference type="GO" id="GO:0005634">
    <property type="term" value="C:nucleus"/>
    <property type="evidence" value="ECO:0007669"/>
    <property type="project" value="UniProtKB-SubCell"/>
</dbReference>
<evidence type="ECO:0000313" key="3">
    <source>
        <dbReference type="EMBL" id="CAJ2502375.1"/>
    </source>
</evidence>
<dbReference type="EMBL" id="CAUWAG010000004">
    <property type="protein sequence ID" value="CAJ2502375.1"/>
    <property type="molecule type" value="Genomic_DNA"/>
</dbReference>
<accession>A0AAI8VDF9</accession>
<dbReference type="InterPro" id="IPR021858">
    <property type="entry name" value="Fun_TF"/>
</dbReference>
<dbReference type="GO" id="GO:0003700">
    <property type="term" value="F:DNA-binding transcription factor activity"/>
    <property type="evidence" value="ECO:0007669"/>
    <property type="project" value="TreeGrafter"/>
</dbReference>
<protein>
    <submittedName>
        <fullName evidence="3">Uu.00g097690.m01.CDS01</fullName>
    </submittedName>
</protein>
<evidence type="ECO:0000256" key="1">
    <source>
        <dbReference type="ARBA" id="ARBA00004123"/>
    </source>
</evidence>
<proteinExistence type="predicted"/>
<evidence type="ECO:0000256" key="2">
    <source>
        <dbReference type="ARBA" id="ARBA00023242"/>
    </source>
</evidence>
<reference evidence="3" key="1">
    <citation type="submission" date="2023-10" db="EMBL/GenBank/DDBJ databases">
        <authorList>
            <person name="Hackl T."/>
        </authorList>
    </citation>
    <scope>NUCLEOTIDE SEQUENCE</scope>
</reference>